<feature type="transmembrane region" description="Helical" evidence="8">
    <location>
        <begin position="73"/>
        <end position="91"/>
    </location>
</feature>
<comment type="subcellular location">
    <subcellularLocation>
        <location evidence="1">Membrane</location>
        <topology evidence="1">Multi-pass membrane protein</topology>
    </subcellularLocation>
</comment>
<evidence type="ECO:0000256" key="6">
    <source>
        <dbReference type="ARBA" id="ARBA00023136"/>
    </source>
</evidence>
<sequence>MGQFWNSTLDRYETYSSVQTTARQYTETVGSRFREWRIRNRPALAEFAGSTLLALAGFGVATRLNLLYPNENHYVIIKVVWGITTIVGLYITGGVSEGHMNPVVTFAYSLRGRFPWHRVPAYLVAQLVGYFLGAALVFWIHLPEIRRYDPNFTIWGETQTVTLFLTAPADYRSHWDEFLWETLVSGAMALNSLACADARNGWKPDAGLKPFALGMGVISIRVALGKSGGHYALNPARDFGGRLFACIAYGGEAFTRNNYYFWIPLVGPIIGAFLGTAFYAIFVLH</sequence>
<evidence type="ECO:0000313" key="9">
    <source>
        <dbReference type="EMBL" id="RKP12477.1"/>
    </source>
</evidence>
<dbReference type="PANTHER" id="PTHR43829">
    <property type="entry name" value="AQUAPORIN OR AQUAGLYCEROPORIN RELATED"/>
    <property type="match status" value="1"/>
</dbReference>
<keyword evidence="5 8" id="KW-1133">Transmembrane helix</keyword>
<evidence type="ECO:0000256" key="8">
    <source>
        <dbReference type="SAM" id="Phobius"/>
    </source>
</evidence>
<protein>
    <submittedName>
        <fullName evidence="9">Aquaporin-like protein</fullName>
    </submittedName>
</protein>
<dbReference type="GO" id="GO:0015254">
    <property type="term" value="F:glycerol channel activity"/>
    <property type="evidence" value="ECO:0007669"/>
    <property type="project" value="TreeGrafter"/>
</dbReference>
<feature type="transmembrane region" description="Helical" evidence="8">
    <location>
        <begin position="43"/>
        <end position="61"/>
    </location>
</feature>
<evidence type="ECO:0000256" key="3">
    <source>
        <dbReference type="ARBA" id="ARBA00022448"/>
    </source>
</evidence>
<keyword evidence="3 7" id="KW-0813">Transport</keyword>
<feature type="transmembrane region" description="Helical" evidence="8">
    <location>
        <begin position="121"/>
        <end position="142"/>
    </location>
</feature>
<dbReference type="OrthoDB" id="3222at2759"/>
<evidence type="ECO:0000256" key="2">
    <source>
        <dbReference type="ARBA" id="ARBA00006175"/>
    </source>
</evidence>
<evidence type="ECO:0000256" key="1">
    <source>
        <dbReference type="ARBA" id="ARBA00004141"/>
    </source>
</evidence>
<dbReference type="AlphaFoldDB" id="A0A4P9Y141"/>
<dbReference type="PANTHER" id="PTHR43829:SF9">
    <property type="entry name" value="AQUAPORIN-9"/>
    <property type="match status" value="1"/>
</dbReference>
<dbReference type="Pfam" id="PF00230">
    <property type="entry name" value="MIP"/>
    <property type="match status" value="1"/>
</dbReference>
<gene>
    <name evidence="9" type="ORF">BJ684DRAFT_11410</name>
</gene>
<dbReference type="SUPFAM" id="SSF81338">
    <property type="entry name" value="Aquaporin-like"/>
    <property type="match status" value="1"/>
</dbReference>
<accession>A0A4P9Y141</accession>
<evidence type="ECO:0000256" key="4">
    <source>
        <dbReference type="ARBA" id="ARBA00022692"/>
    </source>
</evidence>
<evidence type="ECO:0000256" key="7">
    <source>
        <dbReference type="RuleBase" id="RU000477"/>
    </source>
</evidence>
<feature type="transmembrane region" description="Helical" evidence="8">
    <location>
        <begin position="259"/>
        <end position="284"/>
    </location>
</feature>
<comment type="similarity">
    <text evidence="2 7">Belongs to the MIP/aquaporin (TC 1.A.8) family.</text>
</comment>
<dbReference type="InterPro" id="IPR000425">
    <property type="entry name" value="MIP"/>
</dbReference>
<dbReference type="InterPro" id="IPR050363">
    <property type="entry name" value="MIP/Aquaporin"/>
</dbReference>
<keyword evidence="10" id="KW-1185">Reference proteome</keyword>
<dbReference type="EMBL" id="KZ988317">
    <property type="protein sequence ID" value="RKP12477.1"/>
    <property type="molecule type" value="Genomic_DNA"/>
</dbReference>
<dbReference type="Gene3D" id="1.20.1080.10">
    <property type="entry name" value="Glycerol uptake facilitator protein"/>
    <property type="match status" value="1"/>
</dbReference>
<keyword evidence="4 7" id="KW-0812">Transmembrane</keyword>
<keyword evidence="6 8" id="KW-0472">Membrane</keyword>
<dbReference type="InterPro" id="IPR023271">
    <property type="entry name" value="Aquaporin-like"/>
</dbReference>
<evidence type="ECO:0000256" key="5">
    <source>
        <dbReference type="ARBA" id="ARBA00022989"/>
    </source>
</evidence>
<dbReference type="PRINTS" id="PR00783">
    <property type="entry name" value="MINTRINSICP"/>
</dbReference>
<reference evidence="10" key="1">
    <citation type="journal article" date="2018" name="Nat. Microbiol.">
        <title>Leveraging single-cell genomics to expand the fungal tree of life.</title>
        <authorList>
            <person name="Ahrendt S.R."/>
            <person name="Quandt C.A."/>
            <person name="Ciobanu D."/>
            <person name="Clum A."/>
            <person name="Salamov A."/>
            <person name="Andreopoulos B."/>
            <person name="Cheng J.F."/>
            <person name="Woyke T."/>
            <person name="Pelin A."/>
            <person name="Henrissat B."/>
            <person name="Reynolds N.K."/>
            <person name="Benny G.L."/>
            <person name="Smith M.E."/>
            <person name="James T.Y."/>
            <person name="Grigoriev I.V."/>
        </authorList>
    </citation>
    <scope>NUCLEOTIDE SEQUENCE [LARGE SCALE GENOMIC DNA]</scope>
</reference>
<dbReference type="GO" id="GO:0015250">
    <property type="term" value="F:water channel activity"/>
    <property type="evidence" value="ECO:0007669"/>
    <property type="project" value="TreeGrafter"/>
</dbReference>
<proteinExistence type="inferred from homology"/>
<organism evidence="9 10">
    <name type="scientific">Piptocephalis cylindrospora</name>
    <dbReference type="NCBI Taxonomy" id="1907219"/>
    <lineage>
        <taxon>Eukaryota</taxon>
        <taxon>Fungi</taxon>
        <taxon>Fungi incertae sedis</taxon>
        <taxon>Zoopagomycota</taxon>
        <taxon>Zoopagomycotina</taxon>
        <taxon>Zoopagomycetes</taxon>
        <taxon>Zoopagales</taxon>
        <taxon>Piptocephalidaceae</taxon>
        <taxon>Piptocephalis</taxon>
    </lineage>
</organism>
<evidence type="ECO:0000313" key="10">
    <source>
        <dbReference type="Proteomes" id="UP000267251"/>
    </source>
</evidence>
<name>A0A4P9Y141_9FUNG</name>
<dbReference type="Proteomes" id="UP000267251">
    <property type="component" value="Unassembled WGS sequence"/>
</dbReference>
<dbReference type="GO" id="GO:0005886">
    <property type="term" value="C:plasma membrane"/>
    <property type="evidence" value="ECO:0007669"/>
    <property type="project" value="TreeGrafter"/>
</dbReference>